<dbReference type="InterPro" id="IPR036010">
    <property type="entry name" value="2Fe-2S_ferredoxin-like_sf"/>
</dbReference>
<name>A0ABU3C4C2_9GAMM</name>
<dbReference type="EMBL" id="JAVRIB010000036">
    <property type="protein sequence ID" value="MDT0636395.1"/>
    <property type="molecule type" value="Genomic_DNA"/>
</dbReference>
<gene>
    <name evidence="3" type="ORF">RM532_15725</name>
</gene>
<feature type="region of interest" description="Disordered" evidence="1">
    <location>
        <begin position="1"/>
        <end position="42"/>
    </location>
</feature>
<evidence type="ECO:0000313" key="3">
    <source>
        <dbReference type="EMBL" id="MDT0636395.1"/>
    </source>
</evidence>
<dbReference type="InterPro" id="IPR012675">
    <property type="entry name" value="Beta-grasp_dom_sf"/>
</dbReference>
<dbReference type="SUPFAM" id="SSF54292">
    <property type="entry name" value="2Fe-2S ferredoxin-like"/>
    <property type="match status" value="1"/>
</dbReference>
<protein>
    <submittedName>
        <fullName evidence="3">2Fe-2S iron-sulfur cluster binding domain-containing protein</fullName>
    </submittedName>
</protein>
<comment type="caution">
    <text evidence="3">The sequence shown here is derived from an EMBL/GenBank/DDBJ whole genome shotgun (WGS) entry which is preliminary data.</text>
</comment>
<dbReference type="InterPro" id="IPR001041">
    <property type="entry name" value="2Fe-2S_ferredoxin-type"/>
</dbReference>
<evidence type="ECO:0000259" key="2">
    <source>
        <dbReference type="Pfam" id="PF00111"/>
    </source>
</evidence>
<evidence type="ECO:0000313" key="4">
    <source>
        <dbReference type="Proteomes" id="UP001251857"/>
    </source>
</evidence>
<accession>A0ABU3C4C2</accession>
<proteinExistence type="predicted"/>
<organism evidence="3 4">
    <name type="scientific">Spectribacter hydrogenoxidans</name>
    <dbReference type="NCBI Taxonomy" id="3075608"/>
    <lineage>
        <taxon>Bacteria</taxon>
        <taxon>Pseudomonadati</taxon>
        <taxon>Pseudomonadota</taxon>
        <taxon>Gammaproteobacteria</taxon>
        <taxon>Salinisphaerales</taxon>
        <taxon>Salinisphaeraceae</taxon>
        <taxon>Spectribacter</taxon>
    </lineage>
</organism>
<dbReference type="Pfam" id="PF00111">
    <property type="entry name" value="Fer2"/>
    <property type="match status" value="1"/>
</dbReference>
<keyword evidence="4" id="KW-1185">Reference proteome</keyword>
<dbReference type="Gene3D" id="3.10.20.30">
    <property type="match status" value="1"/>
</dbReference>
<feature type="domain" description="2Fe-2S ferredoxin-type" evidence="2">
    <location>
        <begin position="56"/>
        <end position="126"/>
    </location>
</feature>
<sequence length="134" mass="14229">MPTSGATTKPGRFSSPAPMPTCGFAEEARASSTKPTPPRIRHHGRGLVVRGLVAARSGHTLHVPAGRSLLDVLREHRFPVHSVCEQGLCGTGACRVVEGEIDHRDVVLSETAREGGVMTSCVSRAKGDRLVLDL</sequence>
<dbReference type="RefSeq" id="WP_311654288.1">
    <property type="nucleotide sequence ID" value="NZ_JAVRIB010000036.1"/>
</dbReference>
<dbReference type="Proteomes" id="UP001251857">
    <property type="component" value="Unassembled WGS sequence"/>
</dbReference>
<dbReference type="CDD" id="cd00207">
    <property type="entry name" value="fer2"/>
    <property type="match status" value="1"/>
</dbReference>
<reference evidence="3 4" key="1">
    <citation type="submission" date="2023-09" db="EMBL/GenBank/DDBJ databases">
        <authorList>
            <person name="Rey-Velasco X."/>
        </authorList>
    </citation>
    <scope>NUCLEOTIDE SEQUENCE [LARGE SCALE GENOMIC DNA]</scope>
    <source>
        <strain evidence="3 4">W335</strain>
    </source>
</reference>
<evidence type="ECO:0000256" key="1">
    <source>
        <dbReference type="SAM" id="MobiDB-lite"/>
    </source>
</evidence>